<comment type="caution">
    <text evidence="1">The sequence shown here is derived from an EMBL/GenBank/DDBJ whole genome shotgun (WGS) entry which is preliminary data.</text>
</comment>
<name>A0A6L2MY94_TANCI</name>
<sequence length="129" mass="14533">MVIKVENLKGLNDLQLTRAPIRVSAFSRCGQFVIFRSGISTIALVNIKEYESLRFFNQMRLSLVAAIKKEMFGNFKDARDTILQCAEKNGKYFAKTRVQQVIVTSCGGWTRGKGYPTIGRDTNLNYGTV</sequence>
<dbReference type="AlphaFoldDB" id="A0A6L2MY94"/>
<dbReference type="EMBL" id="BKCJ010007775">
    <property type="protein sequence ID" value="GEU78956.1"/>
    <property type="molecule type" value="Genomic_DNA"/>
</dbReference>
<proteinExistence type="predicted"/>
<organism evidence="1">
    <name type="scientific">Tanacetum cinerariifolium</name>
    <name type="common">Dalmatian daisy</name>
    <name type="synonym">Chrysanthemum cinerariifolium</name>
    <dbReference type="NCBI Taxonomy" id="118510"/>
    <lineage>
        <taxon>Eukaryota</taxon>
        <taxon>Viridiplantae</taxon>
        <taxon>Streptophyta</taxon>
        <taxon>Embryophyta</taxon>
        <taxon>Tracheophyta</taxon>
        <taxon>Spermatophyta</taxon>
        <taxon>Magnoliopsida</taxon>
        <taxon>eudicotyledons</taxon>
        <taxon>Gunneridae</taxon>
        <taxon>Pentapetalae</taxon>
        <taxon>asterids</taxon>
        <taxon>campanulids</taxon>
        <taxon>Asterales</taxon>
        <taxon>Asteraceae</taxon>
        <taxon>Asteroideae</taxon>
        <taxon>Anthemideae</taxon>
        <taxon>Anthemidinae</taxon>
        <taxon>Tanacetum</taxon>
    </lineage>
</organism>
<accession>A0A6L2MY94</accession>
<reference evidence="1" key="1">
    <citation type="journal article" date="2019" name="Sci. Rep.">
        <title>Draft genome of Tanacetum cinerariifolium, the natural source of mosquito coil.</title>
        <authorList>
            <person name="Yamashiro T."/>
            <person name="Shiraishi A."/>
            <person name="Satake H."/>
            <person name="Nakayama K."/>
        </authorList>
    </citation>
    <scope>NUCLEOTIDE SEQUENCE</scope>
</reference>
<gene>
    <name evidence="1" type="ORF">Tci_050934</name>
</gene>
<protein>
    <submittedName>
        <fullName evidence="1">Uncharacterized protein</fullName>
    </submittedName>
</protein>
<evidence type="ECO:0000313" key="1">
    <source>
        <dbReference type="EMBL" id="GEU78956.1"/>
    </source>
</evidence>